<evidence type="ECO:0000259" key="4">
    <source>
        <dbReference type="PROSITE" id="PS01124"/>
    </source>
</evidence>
<dbReference type="InterPro" id="IPR020449">
    <property type="entry name" value="Tscrpt_reg_AraC-type_HTH"/>
</dbReference>
<dbReference type="Pfam" id="PF17853">
    <property type="entry name" value="GGDEF_2"/>
    <property type="match status" value="1"/>
</dbReference>
<keyword evidence="6" id="KW-1185">Reference proteome</keyword>
<sequence>MFAGLRSRKYLQRILLSLALFALFVLVVYSAFMYVTMRTAILKTLSEANEKVLSQVQYNVSYMDEIAKNMAMSLFFDNEVIPLLYGKSFDYADISFKLWKLDKIVDSSTYLHSITVYNAYTDKYISTYRPFQDNLNGEIASYEHQLAAYPEWPKLTMIPIQEKSGSGQMDGEEVPISYFSYVLYDQQGDTPGGKSKLILNVQASWLFNNIQNVNDLAYKQSNTLLLLADEGQLYAADRHAGETIPDALIARLQTSNTEFDSFTFGRGSDKSIVTLMPLGVQNWKIVNIQSYALALEPLANIQKTMLVSMLFFLLLSLALIFPISQRLYRPVERMVHQVKGSPSTEMAQGAADHDEWSYLSGVYTNLVQRVEQVKQHYSKNKSMIEHFHIHNLLTDSTHLTREGFEQWVTDRHAHMKPEGPFCVCALQIDGYKQRKVQMKGKENDLYVFAIGNITEELLAASCDCIWTYMGEGLFIFLVVPDDNGPGRELYGDAFSEAQRVIQSYYGLSVTLSLSTSVPSFVQITEAYLEARELIQYRMLYGYRAFITSERVAQHRNKRALESIPAQEKRIIEELKRGNSKQLTGQIELFFELSMQLSYAEFIQAVLHLTMATVGAIQDMNDVRLHPVRVELVHLHKEVMDKETIGEIKAIFLDLAARRVHDTESLTHKKTEMICGTIKDIIAENCADTEFYQQSAADMLKMSSAYLGRLFKQGTGQSFTEYLNDIRLSKALELLDSDHISINEVMEQCGYRSQSHFFKLFKIKYGTTPGEYRLKQIMKKQEKVQAEHS</sequence>
<dbReference type="OrthoDB" id="2484341at2"/>
<feature type="domain" description="HTH araC/xylS-type" evidence="4">
    <location>
        <begin position="675"/>
        <end position="774"/>
    </location>
</feature>
<accession>A0A371P786</accession>
<comment type="caution">
    <text evidence="5">The sequence shown here is derived from an EMBL/GenBank/DDBJ whole genome shotgun (WGS) entry which is preliminary data.</text>
</comment>
<keyword evidence="3" id="KW-0804">Transcription</keyword>
<dbReference type="SMART" id="SM00342">
    <property type="entry name" value="HTH_ARAC"/>
    <property type="match status" value="1"/>
</dbReference>
<dbReference type="InterPro" id="IPR018060">
    <property type="entry name" value="HTH_AraC"/>
</dbReference>
<dbReference type="PANTHER" id="PTHR43280:SF2">
    <property type="entry name" value="HTH-TYPE TRANSCRIPTIONAL REGULATOR EXSA"/>
    <property type="match status" value="1"/>
</dbReference>
<proteinExistence type="predicted"/>
<dbReference type="Pfam" id="PF12833">
    <property type="entry name" value="HTH_18"/>
    <property type="match status" value="1"/>
</dbReference>
<dbReference type="Gene3D" id="1.10.10.60">
    <property type="entry name" value="Homeodomain-like"/>
    <property type="match status" value="2"/>
</dbReference>
<evidence type="ECO:0000256" key="3">
    <source>
        <dbReference type="ARBA" id="ARBA00023163"/>
    </source>
</evidence>
<dbReference type="GO" id="GO:0043565">
    <property type="term" value="F:sequence-specific DNA binding"/>
    <property type="evidence" value="ECO:0007669"/>
    <property type="project" value="InterPro"/>
</dbReference>
<dbReference type="SUPFAM" id="SSF46689">
    <property type="entry name" value="Homeodomain-like"/>
    <property type="match status" value="1"/>
</dbReference>
<dbReference type="PRINTS" id="PR00032">
    <property type="entry name" value="HTHARAC"/>
</dbReference>
<organism evidence="5 6">
    <name type="scientific">Paenibacillus paeoniae</name>
    <dbReference type="NCBI Taxonomy" id="2292705"/>
    <lineage>
        <taxon>Bacteria</taxon>
        <taxon>Bacillati</taxon>
        <taxon>Bacillota</taxon>
        <taxon>Bacilli</taxon>
        <taxon>Bacillales</taxon>
        <taxon>Paenibacillaceae</taxon>
        <taxon>Paenibacillus</taxon>
    </lineage>
</organism>
<evidence type="ECO:0000313" key="6">
    <source>
        <dbReference type="Proteomes" id="UP000261905"/>
    </source>
</evidence>
<dbReference type="PROSITE" id="PS01124">
    <property type="entry name" value="HTH_ARAC_FAMILY_2"/>
    <property type="match status" value="1"/>
</dbReference>
<gene>
    <name evidence="5" type="ORF">DX130_23095</name>
</gene>
<dbReference type="AlphaFoldDB" id="A0A371P786"/>
<dbReference type="InterPro" id="IPR009057">
    <property type="entry name" value="Homeodomain-like_sf"/>
</dbReference>
<dbReference type="Proteomes" id="UP000261905">
    <property type="component" value="Unassembled WGS sequence"/>
</dbReference>
<protein>
    <submittedName>
        <fullName evidence="5">AraC family transcriptional regulator</fullName>
    </submittedName>
</protein>
<reference evidence="5 6" key="1">
    <citation type="submission" date="2018-08" db="EMBL/GenBank/DDBJ databases">
        <title>Paenibacillus sp. M4BSY-1, whole genome shotgun sequence.</title>
        <authorList>
            <person name="Tuo L."/>
        </authorList>
    </citation>
    <scope>NUCLEOTIDE SEQUENCE [LARGE SCALE GENOMIC DNA]</scope>
    <source>
        <strain evidence="5 6">M4BSY-1</strain>
    </source>
</reference>
<dbReference type="EMBL" id="QUBQ01000006">
    <property type="protein sequence ID" value="REK71326.1"/>
    <property type="molecule type" value="Genomic_DNA"/>
</dbReference>
<dbReference type="InterPro" id="IPR041522">
    <property type="entry name" value="CdaR_GGDEF"/>
</dbReference>
<keyword evidence="1" id="KW-0805">Transcription regulation</keyword>
<name>A0A371P786_9BACL</name>
<dbReference type="PANTHER" id="PTHR43280">
    <property type="entry name" value="ARAC-FAMILY TRANSCRIPTIONAL REGULATOR"/>
    <property type="match status" value="1"/>
</dbReference>
<evidence type="ECO:0000256" key="2">
    <source>
        <dbReference type="ARBA" id="ARBA00023125"/>
    </source>
</evidence>
<keyword evidence="2" id="KW-0238">DNA-binding</keyword>
<evidence type="ECO:0000313" key="5">
    <source>
        <dbReference type="EMBL" id="REK71326.1"/>
    </source>
</evidence>
<evidence type="ECO:0000256" key="1">
    <source>
        <dbReference type="ARBA" id="ARBA00023015"/>
    </source>
</evidence>
<dbReference type="GO" id="GO:0003700">
    <property type="term" value="F:DNA-binding transcription factor activity"/>
    <property type="evidence" value="ECO:0007669"/>
    <property type="project" value="InterPro"/>
</dbReference>